<accession>A0A560WB06</accession>
<name>A0A560WB06_9MICO</name>
<proteinExistence type="predicted"/>
<dbReference type="Proteomes" id="UP000315628">
    <property type="component" value="Unassembled WGS sequence"/>
</dbReference>
<dbReference type="RefSeq" id="WP_144857551.1">
    <property type="nucleotide sequence ID" value="NZ_BAAAYT010000002.1"/>
</dbReference>
<evidence type="ECO:0000313" key="3">
    <source>
        <dbReference type="Proteomes" id="UP000315628"/>
    </source>
</evidence>
<feature type="compositionally biased region" description="Basic and acidic residues" evidence="1">
    <location>
        <begin position="134"/>
        <end position="148"/>
    </location>
</feature>
<sequence length="275" mass="30737">MDAAPSEDAFRALARSSPWRWSSVRLTWHDPLGDDVGDAQAWIRDRSLLRVEYAGEVQVGRHEPAVAMRYALDGDRTGGEPVHLPRLREIDPVLGEDGLVLLRPDRDDVEDADPFWQTYLWLALLDPVEVADGDSSRDPVTGEERPLAEGEQVPGTRITELRAAQRRGRETWWARVTPTWAYAPRCGCCPLLWGEVSEWFEGEAGGPVADRRDYPESYEVALDVQTGICVQARPVGSAPAFAGHDVTIHEVDVAYPDELFTRSGRLRRLLSGRGR</sequence>
<keyword evidence="3" id="KW-1185">Reference proteome</keyword>
<evidence type="ECO:0000313" key="2">
    <source>
        <dbReference type="EMBL" id="TWD14710.1"/>
    </source>
</evidence>
<gene>
    <name evidence="2" type="ORF">FB557_2134</name>
</gene>
<organism evidence="2 3">
    <name type="scientific">Marihabitans asiaticum</name>
    <dbReference type="NCBI Taxonomy" id="415218"/>
    <lineage>
        <taxon>Bacteria</taxon>
        <taxon>Bacillati</taxon>
        <taxon>Actinomycetota</taxon>
        <taxon>Actinomycetes</taxon>
        <taxon>Micrococcales</taxon>
        <taxon>Intrasporangiaceae</taxon>
        <taxon>Marihabitans</taxon>
    </lineage>
</organism>
<dbReference type="OrthoDB" id="4453940at2"/>
<reference evidence="2 3" key="1">
    <citation type="submission" date="2019-06" db="EMBL/GenBank/DDBJ databases">
        <title>Sequencing the genomes of 1000 actinobacteria strains.</title>
        <authorList>
            <person name="Klenk H.-P."/>
        </authorList>
    </citation>
    <scope>NUCLEOTIDE SEQUENCE [LARGE SCALE GENOMIC DNA]</scope>
    <source>
        <strain evidence="2 3">DSM 18935</strain>
    </source>
</reference>
<feature type="region of interest" description="Disordered" evidence="1">
    <location>
        <begin position="132"/>
        <end position="152"/>
    </location>
</feature>
<dbReference type="AlphaFoldDB" id="A0A560WB06"/>
<comment type="caution">
    <text evidence="2">The sequence shown here is derived from an EMBL/GenBank/DDBJ whole genome shotgun (WGS) entry which is preliminary data.</text>
</comment>
<dbReference type="EMBL" id="VIUW01000003">
    <property type="protein sequence ID" value="TWD14710.1"/>
    <property type="molecule type" value="Genomic_DNA"/>
</dbReference>
<protein>
    <submittedName>
        <fullName evidence="2">Uncharacterized protein</fullName>
    </submittedName>
</protein>
<evidence type="ECO:0000256" key="1">
    <source>
        <dbReference type="SAM" id="MobiDB-lite"/>
    </source>
</evidence>